<feature type="binding site" evidence="5">
    <location>
        <begin position="298"/>
        <end position="302"/>
    </location>
    <ligand>
        <name>FAD</name>
        <dbReference type="ChEBI" id="CHEBI:57692"/>
    </ligand>
</feature>
<dbReference type="PANTHER" id="PTHR11455">
    <property type="entry name" value="CRYPTOCHROME"/>
    <property type="match status" value="1"/>
</dbReference>
<evidence type="ECO:0000259" key="9">
    <source>
        <dbReference type="PROSITE" id="PS51645"/>
    </source>
</evidence>
<feature type="compositionally biased region" description="Basic and acidic residues" evidence="8">
    <location>
        <begin position="571"/>
        <end position="592"/>
    </location>
</feature>
<keyword evidence="11" id="KW-1185">Reference proteome</keyword>
<feature type="site" description="Electron transfer via tryptophanyl radical" evidence="6">
    <location>
        <position position="380"/>
    </location>
</feature>
<dbReference type="InterPro" id="IPR005101">
    <property type="entry name" value="Cryptochr/Photolyase_FAD-bd"/>
</dbReference>
<dbReference type="Pfam" id="PF00875">
    <property type="entry name" value="DNA_photolyase"/>
    <property type="match status" value="1"/>
</dbReference>
<dbReference type="SUPFAM" id="SSF52425">
    <property type="entry name" value="Cryptochrome/photolyase, N-terminal domain"/>
    <property type="match status" value="1"/>
</dbReference>
<keyword evidence="2 5" id="KW-0285">Flavoprotein</keyword>
<protein>
    <recommendedName>
        <fullName evidence="7">Cryptochrome DASH</fullName>
    </recommendedName>
</protein>
<feature type="region of interest" description="Disordered" evidence="8">
    <location>
        <begin position="534"/>
        <end position="592"/>
    </location>
</feature>
<feature type="domain" description="Photolyase/cryptochrome alpha/beta" evidence="9">
    <location>
        <begin position="4"/>
        <end position="160"/>
    </location>
</feature>
<comment type="cofactor">
    <cofactor evidence="7">
        <name>(6R)-5,10-methylene-5,6,7,8-tetrahydrofolate</name>
        <dbReference type="ChEBI" id="CHEBI:15636"/>
    </cofactor>
    <text evidence="7">Binds 1 5,10-methenyltetrahydrofolate (MTHF) per subunit.</text>
</comment>
<sequence>MKRTVSICLLRQDLRVHDQPLLHAVHHDKEVTHLLPLYVFDERYLELSGLPGYERDGPEARTRLFGFWRTGVFRARFLTEAVYDLRNTLRSKNSDLLVRFGKMERIVEQVVEALKENGDEIKSVYLQKDFCSEEVAIERRLDSLLSARGITLSLIDAAPLIDARDLPFPVSQTPDVFTPFRKRVEALGPLGRPPLEMPSQLKPFPSLEEGKSYPGYGKDLDSKGVEDVLLPLLTPLQDTFETKYSGSEWPRDLKSAFPYAGGETVALERVNWYFHQGDPPPVSKYKATRNGLLGHEYSTKLSPFLCLGMISPRTVMKSLTDHEDKYGESQNTYWVKFELLWRDYFLYITRKFGTKLFTLGGFEEVTDPKQASIKMQPGWWKGWDQEGSNEQPAVRWMQGRTGVPFIDANMAELRESGFMSNRGRQNVASFLTKDLQVDWRIGAEFFESHLIDYDPTANYGNWQYVGGVGNDPRASRQFNPIKQANDYDPQGTYIKTWLPALHRVPTSHIQCPWVLKPAQRAEFIAEGAYPESPVIEAPNWRPHYHKKGPGKINGNRNERVKNPGPGGPKKGRGEGRTTTDSDGSTSKENRRA</sequence>
<evidence type="ECO:0000256" key="8">
    <source>
        <dbReference type="SAM" id="MobiDB-lite"/>
    </source>
</evidence>
<dbReference type="InterPro" id="IPR036155">
    <property type="entry name" value="Crypto/Photolyase_N_sf"/>
</dbReference>
<dbReference type="PRINTS" id="PR00147">
    <property type="entry name" value="DNAPHOTLYASE"/>
</dbReference>
<dbReference type="InterPro" id="IPR036134">
    <property type="entry name" value="Crypto/Photolyase_FAD-like_sf"/>
</dbReference>
<dbReference type="STRING" id="106004.A0A1Y2G0W5"/>
<dbReference type="InterPro" id="IPR006050">
    <property type="entry name" value="DNA_photolyase_N"/>
</dbReference>
<organism evidence="10 11">
    <name type="scientific">Leucosporidium creatinivorum</name>
    <dbReference type="NCBI Taxonomy" id="106004"/>
    <lineage>
        <taxon>Eukaryota</taxon>
        <taxon>Fungi</taxon>
        <taxon>Dikarya</taxon>
        <taxon>Basidiomycota</taxon>
        <taxon>Pucciniomycotina</taxon>
        <taxon>Microbotryomycetes</taxon>
        <taxon>Leucosporidiales</taxon>
        <taxon>Leucosporidium</taxon>
    </lineage>
</organism>
<comment type="cofactor">
    <cofactor evidence="5 7">
        <name>FAD</name>
        <dbReference type="ChEBI" id="CHEBI:57692"/>
    </cofactor>
    <text evidence="5 7">Binds 1 FAD per subunit.</text>
</comment>
<name>A0A1Y2G0W5_9BASI</name>
<evidence type="ECO:0000256" key="2">
    <source>
        <dbReference type="ARBA" id="ARBA00022630"/>
    </source>
</evidence>
<accession>A0A1Y2G0W5</accession>
<dbReference type="AlphaFoldDB" id="A0A1Y2G0W5"/>
<dbReference type="InterPro" id="IPR002081">
    <property type="entry name" value="Cryptochrome/DNA_photolyase_1"/>
</dbReference>
<evidence type="ECO:0000256" key="5">
    <source>
        <dbReference type="PIRSR" id="PIRSR602081-1"/>
    </source>
</evidence>
<keyword evidence="4 7" id="KW-0157">Chromophore</keyword>
<dbReference type="GO" id="GO:0003904">
    <property type="term" value="F:deoxyribodipyrimidine photo-lyase activity"/>
    <property type="evidence" value="ECO:0007669"/>
    <property type="project" value="TreeGrafter"/>
</dbReference>
<dbReference type="NCBIfam" id="TIGR02765">
    <property type="entry name" value="crypto_DASH"/>
    <property type="match status" value="1"/>
</dbReference>
<dbReference type="OrthoDB" id="435881at2759"/>
<evidence type="ECO:0000256" key="3">
    <source>
        <dbReference type="ARBA" id="ARBA00022827"/>
    </source>
</evidence>
<feature type="binding site" evidence="5">
    <location>
        <position position="285"/>
    </location>
    <ligand>
        <name>FAD</name>
        <dbReference type="ChEBI" id="CHEBI:57692"/>
    </ligand>
</feature>
<evidence type="ECO:0000256" key="1">
    <source>
        <dbReference type="ARBA" id="ARBA00005862"/>
    </source>
</evidence>
<evidence type="ECO:0000256" key="7">
    <source>
        <dbReference type="RuleBase" id="RU367151"/>
    </source>
</evidence>
<dbReference type="EMBL" id="MCGR01000004">
    <property type="protein sequence ID" value="ORY90261.1"/>
    <property type="molecule type" value="Genomic_DNA"/>
</dbReference>
<dbReference type="Gene3D" id="3.40.50.620">
    <property type="entry name" value="HUPs"/>
    <property type="match status" value="1"/>
</dbReference>
<dbReference type="Gene3D" id="1.25.40.80">
    <property type="match status" value="1"/>
</dbReference>
<evidence type="ECO:0000313" key="11">
    <source>
        <dbReference type="Proteomes" id="UP000193467"/>
    </source>
</evidence>
<dbReference type="PANTHER" id="PTHR11455:SF22">
    <property type="entry name" value="CRYPTOCHROME DASH"/>
    <property type="match status" value="1"/>
</dbReference>
<dbReference type="Pfam" id="PF03441">
    <property type="entry name" value="FAD_binding_7"/>
    <property type="match status" value="1"/>
</dbReference>
<dbReference type="PROSITE" id="PS51645">
    <property type="entry name" value="PHR_CRY_ALPHA_BETA"/>
    <property type="match status" value="1"/>
</dbReference>
<dbReference type="InterPro" id="IPR014729">
    <property type="entry name" value="Rossmann-like_a/b/a_fold"/>
</dbReference>
<comment type="similarity">
    <text evidence="1 7">Belongs to the DNA photolyase class-1 family.</text>
</comment>
<keyword evidence="3 5" id="KW-0274">FAD</keyword>
<evidence type="ECO:0000313" key="10">
    <source>
        <dbReference type="EMBL" id="ORY90261.1"/>
    </source>
</evidence>
<dbReference type="SUPFAM" id="SSF48173">
    <property type="entry name" value="Cryptochrome/photolyase FAD-binding domain"/>
    <property type="match status" value="1"/>
</dbReference>
<dbReference type="GO" id="GO:0003684">
    <property type="term" value="F:damaged DNA binding"/>
    <property type="evidence" value="ECO:0007669"/>
    <property type="project" value="TreeGrafter"/>
</dbReference>
<dbReference type="Gene3D" id="1.10.579.10">
    <property type="entry name" value="DNA Cyclobutane Dipyrimidine Photolyase, subunit A, domain 3"/>
    <property type="match status" value="1"/>
</dbReference>
<evidence type="ECO:0000256" key="4">
    <source>
        <dbReference type="ARBA" id="ARBA00022991"/>
    </source>
</evidence>
<feature type="binding site" evidence="5">
    <location>
        <begin position="452"/>
        <end position="454"/>
    </location>
    <ligand>
        <name>FAD</name>
        <dbReference type="ChEBI" id="CHEBI:57692"/>
    </ligand>
</feature>
<reference evidence="10 11" key="1">
    <citation type="submission" date="2016-07" db="EMBL/GenBank/DDBJ databases">
        <title>Pervasive Adenine N6-methylation of Active Genes in Fungi.</title>
        <authorList>
            <consortium name="DOE Joint Genome Institute"/>
            <person name="Mondo S.J."/>
            <person name="Dannebaum R.O."/>
            <person name="Kuo R.C."/>
            <person name="Labutti K."/>
            <person name="Haridas S."/>
            <person name="Kuo A."/>
            <person name="Salamov A."/>
            <person name="Ahrendt S.R."/>
            <person name="Lipzen A."/>
            <person name="Sullivan W."/>
            <person name="Andreopoulos W.B."/>
            <person name="Clum A."/>
            <person name="Lindquist E."/>
            <person name="Daum C."/>
            <person name="Ramamoorthy G.K."/>
            <person name="Gryganskyi A."/>
            <person name="Culley D."/>
            <person name="Magnuson J.K."/>
            <person name="James T.Y."/>
            <person name="O'Malley M.A."/>
            <person name="Stajich J.E."/>
            <person name="Spatafora J.W."/>
            <person name="Visel A."/>
            <person name="Grigoriev I.V."/>
        </authorList>
    </citation>
    <scope>NUCLEOTIDE SEQUENCE [LARGE SCALE GENOMIC DNA]</scope>
    <source>
        <strain evidence="10 11">62-1032</strain>
    </source>
</reference>
<proteinExistence type="inferred from homology"/>
<comment type="caution">
    <text evidence="10">The sequence shown here is derived from an EMBL/GenBank/DDBJ whole genome shotgun (WGS) entry which is preliminary data.</text>
</comment>
<feature type="site" description="Electron transfer via tryptophanyl radical" evidence="6">
    <location>
        <position position="439"/>
    </location>
</feature>
<dbReference type="GO" id="GO:0071949">
    <property type="term" value="F:FAD binding"/>
    <property type="evidence" value="ECO:0007669"/>
    <property type="project" value="TreeGrafter"/>
</dbReference>
<dbReference type="GO" id="GO:0000719">
    <property type="term" value="P:photoreactive repair"/>
    <property type="evidence" value="ECO:0007669"/>
    <property type="project" value="TreeGrafter"/>
</dbReference>
<comment type="function">
    <text evidence="7">May have a photoreceptor function.</text>
</comment>
<gene>
    <name evidence="10" type="ORF">BCR35DRAFT_299865</name>
</gene>
<dbReference type="Proteomes" id="UP000193467">
    <property type="component" value="Unassembled WGS sequence"/>
</dbReference>
<dbReference type="InParanoid" id="A0A1Y2G0W5"/>
<keyword evidence="10" id="KW-0456">Lyase</keyword>
<dbReference type="InterPro" id="IPR014133">
    <property type="entry name" value="Cry_DASH"/>
</dbReference>
<evidence type="ECO:0000256" key="6">
    <source>
        <dbReference type="PIRSR" id="PIRSR602081-2"/>
    </source>
</evidence>
<feature type="site" description="Electron transfer via tryptophanyl radical" evidence="6">
    <location>
        <position position="462"/>
    </location>
</feature>